<gene>
    <name evidence="3" type="ORF">GU920_05790</name>
</gene>
<name>A0ABW9Y3U9_9RHOB</name>
<dbReference type="Proteomes" id="UP001517376">
    <property type="component" value="Unassembled WGS sequence"/>
</dbReference>
<accession>A0ABW9Y3U9</accession>
<evidence type="ECO:0000313" key="4">
    <source>
        <dbReference type="Proteomes" id="UP001517376"/>
    </source>
</evidence>
<evidence type="ECO:0000256" key="1">
    <source>
        <dbReference type="PROSITE-ProRule" id="PRU01076"/>
    </source>
</evidence>
<proteinExistence type="predicted"/>
<dbReference type="InterPro" id="IPR037914">
    <property type="entry name" value="SpoVT-AbrB_sf"/>
</dbReference>
<evidence type="ECO:0000313" key="3">
    <source>
        <dbReference type="EMBL" id="NBE07038.1"/>
    </source>
</evidence>
<dbReference type="Pfam" id="PF04014">
    <property type="entry name" value="MazE_antitoxin"/>
    <property type="match status" value="1"/>
</dbReference>
<keyword evidence="1 3" id="KW-0238">DNA-binding</keyword>
<sequence length="75" mass="8383">MQVAKWGNSLAVRLPAELVRELGLREGDEVSLRPEAGGFAVQREARPEEVLAGLRRFRRRLAAADRLSRDDANGR</sequence>
<dbReference type="GO" id="GO:0003677">
    <property type="term" value="F:DNA binding"/>
    <property type="evidence" value="ECO:0007669"/>
    <property type="project" value="UniProtKB-KW"/>
</dbReference>
<dbReference type="RefSeq" id="WP_161765986.1">
    <property type="nucleotide sequence ID" value="NZ_JAAATW010000001.1"/>
</dbReference>
<organism evidence="3 4">
    <name type="scientific">Paragemmobacter ruber</name>
    <dbReference type="NCBI Taxonomy" id="1985673"/>
    <lineage>
        <taxon>Bacteria</taxon>
        <taxon>Pseudomonadati</taxon>
        <taxon>Pseudomonadota</taxon>
        <taxon>Alphaproteobacteria</taxon>
        <taxon>Rhodobacterales</taxon>
        <taxon>Paracoccaceae</taxon>
        <taxon>Paragemmobacter</taxon>
    </lineage>
</organism>
<comment type="caution">
    <text evidence="3">The sequence shown here is derived from an EMBL/GenBank/DDBJ whole genome shotgun (WGS) entry which is preliminary data.</text>
</comment>
<dbReference type="PROSITE" id="PS51740">
    <property type="entry name" value="SPOVT_ABRB"/>
    <property type="match status" value="1"/>
</dbReference>
<evidence type="ECO:0000259" key="2">
    <source>
        <dbReference type="PROSITE" id="PS51740"/>
    </source>
</evidence>
<dbReference type="EMBL" id="JAAATW010000001">
    <property type="protein sequence ID" value="NBE07038.1"/>
    <property type="molecule type" value="Genomic_DNA"/>
</dbReference>
<dbReference type="InterPro" id="IPR007159">
    <property type="entry name" value="SpoVT-AbrB_dom"/>
</dbReference>
<feature type="domain" description="SpoVT-AbrB" evidence="2">
    <location>
        <begin position="1"/>
        <end position="50"/>
    </location>
</feature>
<dbReference type="SUPFAM" id="SSF89447">
    <property type="entry name" value="AbrB/MazE/MraZ-like"/>
    <property type="match status" value="1"/>
</dbReference>
<reference evidence="4" key="1">
    <citation type="submission" date="2020-01" db="EMBL/GenBank/DDBJ databases">
        <title>Sphingomonas sp. strain CSW-10.</title>
        <authorList>
            <person name="Chen W.-M."/>
        </authorList>
    </citation>
    <scope>NUCLEOTIDE SEQUENCE [LARGE SCALE GENOMIC DNA]</scope>
    <source>
        <strain evidence="4">CCP-1</strain>
    </source>
</reference>
<protein>
    <submittedName>
        <fullName evidence="3">AbrB/MazE/SpoVT family DNA-binding domain-containing protein</fullName>
    </submittedName>
</protein>
<dbReference type="Gene3D" id="2.10.260.10">
    <property type="match status" value="1"/>
</dbReference>
<keyword evidence="4" id="KW-1185">Reference proteome</keyword>
<dbReference type="SMART" id="SM00966">
    <property type="entry name" value="SpoVT_AbrB"/>
    <property type="match status" value="1"/>
</dbReference>